<dbReference type="Pfam" id="PF00082">
    <property type="entry name" value="Peptidase_S8"/>
    <property type="match status" value="1"/>
</dbReference>
<dbReference type="GO" id="GO:0006508">
    <property type="term" value="P:proteolysis"/>
    <property type="evidence" value="ECO:0007669"/>
    <property type="project" value="UniProtKB-KW"/>
</dbReference>
<dbReference type="InterPro" id="IPR036852">
    <property type="entry name" value="Peptidase_S8/S53_dom_sf"/>
</dbReference>
<protein>
    <recommendedName>
        <fullName evidence="8">Peptidase S8/S53 domain-containing protein</fullName>
    </recommendedName>
</protein>
<dbReference type="PROSITE" id="PS00137">
    <property type="entry name" value="SUBTILASE_HIS"/>
    <property type="match status" value="1"/>
</dbReference>
<keyword evidence="3 5" id="KW-0378">Hydrolase</keyword>
<evidence type="ECO:0000313" key="10">
    <source>
        <dbReference type="Proteomes" id="UP000286100"/>
    </source>
</evidence>
<feature type="active site" description="Charge relay system" evidence="5">
    <location>
        <position position="235"/>
    </location>
</feature>
<evidence type="ECO:0000259" key="8">
    <source>
        <dbReference type="Pfam" id="PF00082"/>
    </source>
</evidence>
<evidence type="ECO:0000256" key="1">
    <source>
        <dbReference type="ARBA" id="ARBA00011073"/>
    </source>
</evidence>
<reference evidence="9 10" key="1">
    <citation type="submission" date="2018-09" db="EMBL/GenBank/DDBJ databases">
        <authorList>
            <person name="Zhu H."/>
        </authorList>
    </citation>
    <scope>NUCLEOTIDE SEQUENCE [LARGE SCALE GENOMIC DNA]</scope>
    <source>
        <strain evidence="9 10">K2R01-6</strain>
    </source>
</reference>
<evidence type="ECO:0000256" key="7">
    <source>
        <dbReference type="SAM" id="MobiDB-lite"/>
    </source>
</evidence>
<feature type="region of interest" description="Disordered" evidence="7">
    <location>
        <begin position="67"/>
        <end position="104"/>
    </location>
</feature>
<keyword evidence="4 5" id="KW-0720">Serine protease</keyword>
<dbReference type="InterPro" id="IPR023827">
    <property type="entry name" value="Peptidase_S8_Asp-AS"/>
</dbReference>
<sequence length="522" mass="54916">MVITSSMQPEVRARYLKRQVEQIRDITADRVVELVVKIRSEEESADAFVDTVAEALKRRGLSTQARDLLPADQSTFDEGRKSKEGGEALRQHAESMSAQMSGSAVPSRVQLERKAVSALETFLQSDAVKESVAAVSAVPAAQRPEPMAPISFWTSSSAVLQVRDEDLDKLASREDIEGIYLNQRLSVPPVLTPKSVPSAVLDNKVSSWGLRMIGALSAWGAFGCKGDGVTIGLLDTGVDADHPDLRGKIAAWAEFNSMGQEIVGSKPHDSDSHGTHCAGVICGGNASGRWIGVAPAAKIAAALVLNGAQGGTHAQILAGMEWAINQNVDAISMSLGGLIMEPDVPSTYTRAILSAVKSGIPVVTAIGNEGHQTTGSPASDFLAFAVGATDHEDRAAGFSGGRTQVISESPVFPPQTLPLVYSKPDLSAPGVAVFSSVPGGQWQHMNGTSMAAPHVAGAIALLLSGTSIARPSRVPRDQKAFVIQDLLTGSARELGEAGQNHRFGFGRLDVLSAIGFARDLGY</sequence>
<evidence type="ECO:0000313" key="9">
    <source>
        <dbReference type="EMBL" id="RJF93443.1"/>
    </source>
</evidence>
<feature type="compositionally biased region" description="Basic and acidic residues" evidence="7">
    <location>
        <begin position="77"/>
        <end position="93"/>
    </location>
</feature>
<proteinExistence type="inferred from homology"/>
<dbReference type="AlphaFoldDB" id="A0A418WQC6"/>
<dbReference type="InterPro" id="IPR023828">
    <property type="entry name" value="Peptidase_S8_Ser-AS"/>
</dbReference>
<evidence type="ECO:0000256" key="3">
    <source>
        <dbReference type="ARBA" id="ARBA00022801"/>
    </source>
</evidence>
<dbReference type="InterPro" id="IPR000209">
    <property type="entry name" value="Peptidase_S8/S53_dom"/>
</dbReference>
<dbReference type="PANTHER" id="PTHR43806:SF11">
    <property type="entry name" value="CEREVISIN-RELATED"/>
    <property type="match status" value="1"/>
</dbReference>
<dbReference type="OrthoDB" id="9816306at2"/>
<feature type="domain" description="Peptidase S8/S53" evidence="8">
    <location>
        <begin position="226"/>
        <end position="506"/>
    </location>
</feature>
<dbReference type="PROSITE" id="PS00138">
    <property type="entry name" value="SUBTILASE_SER"/>
    <property type="match status" value="1"/>
</dbReference>
<evidence type="ECO:0000256" key="2">
    <source>
        <dbReference type="ARBA" id="ARBA00022670"/>
    </source>
</evidence>
<dbReference type="GO" id="GO:0004252">
    <property type="term" value="F:serine-type endopeptidase activity"/>
    <property type="evidence" value="ECO:0007669"/>
    <property type="project" value="UniProtKB-UniRule"/>
</dbReference>
<dbReference type="EMBL" id="QYUM01000002">
    <property type="protein sequence ID" value="RJF93443.1"/>
    <property type="molecule type" value="Genomic_DNA"/>
</dbReference>
<dbReference type="PROSITE" id="PS51892">
    <property type="entry name" value="SUBTILASE"/>
    <property type="match status" value="1"/>
</dbReference>
<keyword evidence="2 5" id="KW-0645">Protease</keyword>
<keyword evidence="10" id="KW-1185">Reference proteome</keyword>
<dbReference type="InterPro" id="IPR022398">
    <property type="entry name" value="Peptidase_S8_His-AS"/>
</dbReference>
<accession>A0A418WQC6</accession>
<comment type="caution">
    <text evidence="9">The sequence shown here is derived from an EMBL/GenBank/DDBJ whole genome shotgun (WGS) entry which is preliminary data.</text>
</comment>
<feature type="active site" description="Charge relay system" evidence="5">
    <location>
        <position position="273"/>
    </location>
</feature>
<feature type="active site" description="Charge relay system" evidence="5">
    <location>
        <position position="449"/>
    </location>
</feature>
<dbReference type="RefSeq" id="WP_119759721.1">
    <property type="nucleotide sequence ID" value="NZ_QYUM01000002.1"/>
</dbReference>
<feature type="compositionally biased region" description="Polar residues" evidence="7">
    <location>
        <begin position="94"/>
        <end position="104"/>
    </location>
</feature>
<dbReference type="Proteomes" id="UP000286100">
    <property type="component" value="Unassembled WGS sequence"/>
</dbReference>
<evidence type="ECO:0000256" key="4">
    <source>
        <dbReference type="ARBA" id="ARBA00022825"/>
    </source>
</evidence>
<dbReference type="Gene3D" id="3.40.50.200">
    <property type="entry name" value="Peptidase S8/S53 domain"/>
    <property type="match status" value="1"/>
</dbReference>
<gene>
    <name evidence="9" type="ORF">D3876_03670</name>
</gene>
<dbReference type="PANTHER" id="PTHR43806">
    <property type="entry name" value="PEPTIDASE S8"/>
    <property type="match status" value="1"/>
</dbReference>
<organism evidence="9 10">
    <name type="scientific">Sphingomonas cavernae</name>
    <dbReference type="NCBI Taxonomy" id="2320861"/>
    <lineage>
        <taxon>Bacteria</taxon>
        <taxon>Pseudomonadati</taxon>
        <taxon>Pseudomonadota</taxon>
        <taxon>Alphaproteobacteria</taxon>
        <taxon>Sphingomonadales</taxon>
        <taxon>Sphingomonadaceae</taxon>
        <taxon>Sphingomonas</taxon>
    </lineage>
</organism>
<name>A0A418WQC6_9SPHN</name>
<comment type="similarity">
    <text evidence="1 5 6">Belongs to the peptidase S8 family.</text>
</comment>
<dbReference type="SUPFAM" id="SSF52743">
    <property type="entry name" value="Subtilisin-like"/>
    <property type="match status" value="1"/>
</dbReference>
<dbReference type="PRINTS" id="PR00723">
    <property type="entry name" value="SUBTILISIN"/>
</dbReference>
<dbReference type="InterPro" id="IPR015500">
    <property type="entry name" value="Peptidase_S8_subtilisin-rel"/>
</dbReference>
<dbReference type="PROSITE" id="PS00136">
    <property type="entry name" value="SUBTILASE_ASP"/>
    <property type="match status" value="1"/>
</dbReference>
<evidence type="ECO:0000256" key="5">
    <source>
        <dbReference type="PROSITE-ProRule" id="PRU01240"/>
    </source>
</evidence>
<evidence type="ECO:0000256" key="6">
    <source>
        <dbReference type="RuleBase" id="RU003355"/>
    </source>
</evidence>
<dbReference type="InterPro" id="IPR050131">
    <property type="entry name" value="Peptidase_S8_subtilisin-like"/>
</dbReference>